<organism evidence="2 3">
    <name type="scientific">Trichonephila inaurata madagascariensis</name>
    <dbReference type="NCBI Taxonomy" id="2747483"/>
    <lineage>
        <taxon>Eukaryota</taxon>
        <taxon>Metazoa</taxon>
        <taxon>Ecdysozoa</taxon>
        <taxon>Arthropoda</taxon>
        <taxon>Chelicerata</taxon>
        <taxon>Arachnida</taxon>
        <taxon>Araneae</taxon>
        <taxon>Araneomorphae</taxon>
        <taxon>Entelegynae</taxon>
        <taxon>Araneoidea</taxon>
        <taxon>Nephilidae</taxon>
        <taxon>Trichonephila</taxon>
        <taxon>Trichonephila inaurata</taxon>
    </lineage>
</organism>
<name>A0A8X6WU59_9ARAC</name>
<evidence type="ECO:0000313" key="2">
    <source>
        <dbReference type="EMBL" id="GFY40469.1"/>
    </source>
</evidence>
<evidence type="ECO:0000313" key="3">
    <source>
        <dbReference type="Proteomes" id="UP000886998"/>
    </source>
</evidence>
<evidence type="ECO:0000256" key="1">
    <source>
        <dbReference type="SAM" id="MobiDB-lite"/>
    </source>
</evidence>
<feature type="region of interest" description="Disordered" evidence="1">
    <location>
        <begin position="151"/>
        <end position="196"/>
    </location>
</feature>
<dbReference type="Proteomes" id="UP000886998">
    <property type="component" value="Unassembled WGS sequence"/>
</dbReference>
<accession>A0A8X6WU59</accession>
<proteinExistence type="predicted"/>
<keyword evidence="3" id="KW-1185">Reference proteome</keyword>
<dbReference type="OrthoDB" id="6435215at2759"/>
<gene>
    <name evidence="2" type="primary">AVEN_116801_1</name>
    <name evidence="2" type="ORF">TNIN_168401</name>
</gene>
<dbReference type="EMBL" id="BMAV01001911">
    <property type="protein sequence ID" value="GFY40469.1"/>
    <property type="molecule type" value="Genomic_DNA"/>
</dbReference>
<reference evidence="2" key="1">
    <citation type="submission" date="2020-08" db="EMBL/GenBank/DDBJ databases">
        <title>Multicomponent nature underlies the extraordinary mechanical properties of spider dragline silk.</title>
        <authorList>
            <person name="Kono N."/>
            <person name="Nakamura H."/>
            <person name="Mori M."/>
            <person name="Yoshida Y."/>
            <person name="Ohtoshi R."/>
            <person name="Malay A.D."/>
            <person name="Moran D.A.P."/>
            <person name="Tomita M."/>
            <person name="Numata K."/>
            <person name="Arakawa K."/>
        </authorList>
    </citation>
    <scope>NUCLEOTIDE SEQUENCE</scope>
</reference>
<protein>
    <submittedName>
        <fullName evidence="2">Shugoshin_C domain-containing protein</fullName>
    </submittedName>
</protein>
<comment type="caution">
    <text evidence="2">The sequence shown here is derived from an EMBL/GenBank/DDBJ whole genome shotgun (WGS) entry which is preliminary data.</text>
</comment>
<sequence>MDFSRFTSGKTSKFRKKLIPWHYQKRYLESISEISMNLSVSSAFYRRKIRSLQKNNKFLALALQHYRSVITEKDNLMIENGKSIDIINFSRLKLMDMLELMKKAAPCLEETLQMLNLRISDNLSKNTHNNVNYRGNFKGKLQEINIEPIEEVSEKNSESTDSSDEQEASHTSNNSKRNRSVKSKGKHTAKTSKVQDKTIMINTTDCNLSILSPPNGNVKNSKKYTSIAQCKKKRMSLEENINCGSICNSNLSPEISNIHSNTKYISNKSDENGVSVVLNEISQTFSDQKKINQTIEYNEQVTFNPNKKQWNNFANQQKASKRDICSKKETNNKENEVESLFLSTSNLNYDKLQNNIYKTQEYTKDIKSNSSALNDQLCPCTDILTAENESEGTIQNKDVELLYKKRSDVEVINKDEKININSGNKCRKKYIETENNEVHGSKYKKVCFYFDEDTIETAESNEVASKKKNNSTKRKRALKTITEMTNCNNEISQKDNSFVVTAEIHPIPDDVCEEKSNKKINISNLQPCVLLTDVLKSNKAMSSDAVNKSLLENDCSKKAICVKSKTEMDAKENDPDVIYLSSKIGT</sequence>
<dbReference type="AlphaFoldDB" id="A0A8X6WU59"/>
<feature type="compositionally biased region" description="Basic residues" evidence="1">
    <location>
        <begin position="176"/>
        <end position="190"/>
    </location>
</feature>